<comment type="similarity">
    <text evidence="3">Belongs to the WD repeat WDR59 family.</text>
</comment>
<dbReference type="InterPro" id="IPR019775">
    <property type="entry name" value="WD40_repeat_CS"/>
</dbReference>
<dbReference type="FunCoup" id="A0A1Y2E531">
    <property type="interactions" value="210"/>
</dbReference>
<gene>
    <name evidence="7" type="ORF">BCR35DRAFT_354874</name>
</gene>
<dbReference type="InterPro" id="IPR006575">
    <property type="entry name" value="RWD_dom"/>
</dbReference>
<evidence type="ECO:0000256" key="5">
    <source>
        <dbReference type="SAM" id="MobiDB-lite"/>
    </source>
</evidence>
<feature type="region of interest" description="Disordered" evidence="5">
    <location>
        <begin position="468"/>
        <end position="502"/>
    </location>
</feature>
<feature type="repeat" description="WD" evidence="4">
    <location>
        <begin position="147"/>
        <end position="189"/>
    </location>
</feature>
<feature type="region of interest" description="Disordered" evidence="5">
    <location>
        <begin position="952"/>
        <end position="1128"/>
    </location>
</feature>
<organism evidence="7 8">
    <name type="scientific">Leucosporidium creatinivorum</name>
    <dbReference type="NCBI Taxonomy" id="106004"/>
    <lineage>
        <taxon>Eukaryota</taxon>
        <taxon>Fungi</taxon>
        <taxon>Dikarya</taxon>
        <taxon>Basidiomycota</taxon>
        <taxon>Pucciniomycotina</taxon>
        <taxon>Microbotryomycetes</taxon>
        <taxon>Leucosporidiales</taxon>
        <taxon>Leucosporidium</taxon>
    </lineage>
</organism>
<keyword evidence="8" id="KW-1185">Reference proteome</keyword>
<evidence type="ECO:0000259" key="6">
    <source>
        <dbReference type="PROSITE" id="PS50908"/>
    </source>
</evidence>
<feature type="compositionally biased region" description="Polar residues" evidence="5">
    <location>
        <begin position="974"/>
        <end position="985"/>
    </location>
</feature>
<dbReference type="InterPro" id="IPR049567">
    <property type="entry name" value="WDR59-like"/>
</dbReference>
<name>A0A1Y2E531_9BASI</name>
<dbReference type="InterPro" id="IPR049566">
    <property type="entry name" value="WDR59_RTC1-like_RING_Znf"/>
</dbReference>
<feature type="region of interest" description="Disordered" evidence="5">
    <location>
        <begin position="1"/>
        <end position="47"/>
    </location>
</feature>
<evidence type="ECO:0000256" key="2">
    <source>
        <dbReference type="ARBA" id="ARBA00022737"/>
    </source>
</evidence>
<evidence type="ECO:0000313" key="8">
    <source>
        <dbReference type="Proteomes" id="UP000193467"/>
    </source>
</evidence>
<dbReference type="InterPro" id="IPR001680">
    <property type="entry name" value="WD40_rpt"/>
</dbReference>
<feature type="domain" description="RWD" evidence="6">
    <location>
        <begin position="592"/>
        <end position="693"/>
    </location>
</feature>
<dbReference type="STRING" id="106004.A0A1Y2E531"/>
<sequence length="1356" mass="146768">MSFSNGQLAPEDSVSPTSISNVPPNAARQSIRSSSDSAPPPMDMDDDTFHQLLSIHVDQPVGSMSISPSNRDVALGARKGLFIVDLQNPYDPPRFLPHHSPWDVADVQWNPFPARSEWVASTSAKQAVVYNLSFSPSFSSSHIEHTLNAHTRAVTDINWSPASPEVLATCALDGWVWSWDLRTGYGSKSGAGGGRKPVWGVCSWGSGATQVKWNRREPHVIASAHDNKVLIWDDRMGSAPVTEIHGHDAKIYGIDWSRRDSKKLVTCSLDKSFKSWNLNNPSTSLLTVQTSSPVWRARFLPFGEGVLTLPQRSDHGLSIWGREKVERGDTAEPVARFEGAREGVKEFVWRTRGGKDLDCDDRSFQLVTWAKDRRLRLWPISEEILKEVGHQKGSRIDIPMTRRGGPDISYRTFQEAPAPVLPFSLVSSPPPVPRHLAPGSSLLSASLTASPPTTSLLTSSLLAASFSNAPSPLSQPHAPREASRTAATMTTTSSRNRRQKAHDRLAWMEGVKVIKPVVAAEGDGMDAASKASNAGGVESSTHTRSSSLVRGTDGGTAREGGETERAESVLSPGSTKTGTALGREVQHATLGEEITSVVRRFPRVNFEKVHVAGRTCTVSLYSPLFLRATFTFPKNYPHSAAPTIELERNADITLKSRAFLLQSIRKLMASRTQRGLPSLELALRFLLGDRSSLDNKPQEEDDDDDADEALEGQGLGAVAAEILRNNFNVPPPRRGGAVFGPQGQLVVFFPTNVFTSVGHDKEDSTGQGAAEPTTTSVKAPLRLSEAFGNLHGTPLEGLQDGDYQETDEALQMATAHSLRTTALYRSKSIPVATPPSQSPSFSTIVHFKDVSHLTLASPDRIMASLGGPPLDVAREAAVRATATKDLFLAKVWTTLVGFLECGPSVASGTARPLETMFVEKLLPELLSFLVQLKDIQTLGVIACLLESYSRTVTGDSGRPRPPSRSPTDDYFSHRVSSTAHSSGSGFDSVRTPLAHPNSGYRSHPRTAGESSHSPKPSWTNLSGFFNTSVLSLRTGSPSTPGSPDRPPYHTRNSSAANSSGVPHYSPSDAHPSPLPLKSPMRNFQQQPQHRSSESLNTQSGLNEKPSMPPGAVRQQSRGRTRGSPNVTFGTTSVALISGKGVVSTPGSMSPRTDGAASRKKVAIKFPETYGLHKPLPWWLSESAQLELELIRLAYAELLYRWGLHHERLRVLKMCRSSPNANSSDFGVEIVRTGNGLTSNTTIEISRVCGHCGATTKSSHAPCQVCHRRQRAVLCSLCHLPVETLSQNCTICCHVGHLDCLAEWYKTEDACPTGCGCCCPAENGSAGAFVVAAPKVSSPPMRTPKWSSLRSSLPFFA</sequence>
<dbReference type="OrthoDB" id="311712at2759"/>
<feature type="compositionally biased region" description="Polar residues" evidence="5">
    <location>
        <begin position="1113"/>
        <end position="1128"/>
    </location>
</feature>
<dbReference type="Pfam" id="PF17120">
    <property type="entry name" value="zf-RING_16"/>
    <property type="match status" value="1"/>
</dbReference>
<dbReference type="Gene3D" id="2.130.10.10">
    <property type="entry name" value="YVTN repeat-like/Quinoprotein amine dehydrogenase"/>
    <property type="match status" value="1"/>
</dbReference>
<dbReference type="PROSITE" id="PS50082">
    <property type="entry name" value="WD_REPEATS_2"/>
    <property type="match status" value="2"/>
</dbReference>
<dbReference type="Proteomes" id="UP000193467">
    <property type="component" value="Unassembled WGS sequence"/>
</dbReference>
<dbReference type="GO" id="GO:0035859">
    <property type="term" value="C:Seh1-associated complex"/>
    <property type="evidence" value="ECO:0007669"/>
    <property type="project" value="TreeGrafter"/>
</dbReference>
<dbReference type="SMART" id="SM00591">
    <property type="entry name" value="RWD"/>
    <property type="match status" value="1"/>
</dbReference>
<dbReference type="PANTHER" id="PTHR46170:SF1">
    <property type="entry name" value="GATOR COMPLEX PROTEIN WDR59"/>
    <property type="match status" value="1"/>
</dbReference>
<dbReference type="EMBL" id="MCGR01000063">
    <property type="protein sequence ID" value="ORY66651.1"/>
    <property type="molecule type" value="Genomic_DNA"/>
</dbReference>
<evidence type="ECO:0000313" key="7">
    <source>
        <dbReference type="EMBL" id="ORY66651.1"/>
    </source>
</evidence>
<feature type="compositionally biased region" description="Polar residues" evidence="5">
    <location>
        <begin position="1008"/>
        <end position="1041"/>
    </location>
</feature>
<keyword evidence="1 4" id="KW-0853">WD repeat</keyword>
<evidence type="ECO:0000256" key="4">
    <source>
        <dbReference type="PROSITE-ProRule" id="PRU00221"/>
    </source>
</evidence>
<accession>A0A1Y2E531</accession>
<dbReference type="InterPro" id="IPR015943">
    <property type="entry name" value="WD40/YVTN_repeat-like_dom_sf"/>
</dbReference>
<feature type="region of interest" description="Disordered" evidence="5">
    <location>
        <begin position="527"/>
        <end position="580"/>
    </location>
</feature>
<feature type="compositionally biased region" description="Polar residues" evidence="5">
    <location>
        <begin position="14"/>
        <end position="32"/>
    </location>
</feature>
<reference evidence="7 8" key="1">
    <citation type="submission" date="2016-07" db="EMBL/GenBank/DDBJ databases">
        <title>Pervasive Adenine N6-methylation of Active Genes in Fungi.</title>
        <authorList>
            <consortium name="DOE Joint Genome Institute"/>
            <person name="Mondo S.J."/>
            <person name="Dannebaum R.O."/>
            <person name="Kuo R.C."/>
            <person name="Labutti K."/>
            <person name="Haridas S."/>
            <person name="Kuo A."/>
            <person name="Salamov A."/>
            <person name="Ahrendt S.R."/>
            <person name="Lipzen A."/>
            <person name="Sullivan W."/>
            <person name="Andreopoulos W.B."/>
            <person name="Clum A."/>
            <person name="Lindquist E."/>
            <person name="Daum C."/>
            <person name="Ramamoorthy G.K."/>
            <person name="Gryganskyi A."/>
            <person name="Culley D."/>
            <person name="Magnuson J.K."/>
            <person name="James T.Y."/>
            <person name="O'Malley M.A."/>
            <person name="Stajich J.E."/>
            <person name="Spatafora J.W."/>
            <person name="Visel A."/>
            <person name="Grigoriev I.V."/>
        </authorList>
    </citation>
    <scope>NUCLEOTIDE SEQUENCE [LARGE SCALE GENOMIC DNA]</scope>
    <source>
        <strain evidence="7 8">62-1032</strain>
    </source>
</reference>
<dbReference type="SMART" id="SM00320">
    <property type="entry name" value="WD40"/>
    <property type="match status" value="5"/>
</dbReference>
<feature type="compositionally biased region" description="Polar residues" evidence="5">
    <location>
        <begin position="1081"/>
        <end position="1101"/>
    </location>
</feature>
<proteinExistence type="inferred from homology"/>
<dbReference type="GO" id="GO:0035591">
    <property type="term" value="F:signaling adaptor activity"/>
    <property type="evidence" value="ECO:0007669"/>
    <property type="project" value="TreeGrafter"/>
</dbReference>
<dbReference type="GO" id="GO:1904263">
    <property type="term" value="P:positive regulation of TORC1 signaling"/>
    <property type="evidence" value="ECO:0007669"/>
    <property type="project" value="TreeGrafter"/>
</dbReference>
<dbReference type="GO" id="GO:0034198">
    <property type="term" value="P:cellular response to amino acid starvation"/>
    <property type="evidence" value="ECO:0007669"/>
    <property type="project" value="TreeGrafter"/>
</dbReference>
<protein>
    <recommendedName>
        <fullName evidence="6">RWD domain-containing protein</fullName>
    </recommendedName>
</protein>
<dbReference type="InParanoid" id="A0A1Y2E531"/>
<keyword evidence="2" id="KW-0677">Repeat</keyword>
<feature type="compositionally biased region" description="Polar residues" evidence="5">
    <location>
        <begin position="1050"/>
        <end position="1060"/>
    </location>
</feature>
<dbReference type="PANTHER" id="PTHR46170">
    <property type="entry name" value="GATOR COMPLEX PROTEIN WDR59"/>
    <property type="match status" value="1"/>
</dbReference>
<dbReference type="PROSITE" id="PS50294">
    <property type="entry name" value="WD_REPEATS_REGION"/>
    <property type="match status" value="1"/>
</dbReference>
<dbReference type="PROSITE" id="PS00678">
    <property type="entry name" value="WD_REPEATS_1"/>
    <property type="match status" value="1"/>
</dbReference>
<feature type="compositionally biased region" description="Low complexity" evidence="5">
    <location>
        <begin position="484"/>
        <end position="494"/>
    </location>
</feature>
<dbReference type="PROSITE" id="PS50908">
    <property type="entry name" value="RWD"/>
    <property type="match status" value="1"/>
</dbReference>
<dbReference type="GO" id="GO:0005774">
    <property type="term" value="C:vacuolar membrane"/>
    <property type="evidence" value="ECO:0007669"/>
    <property type="project" value="TreeGrafter"/>
</dbReference>
<comment type="caution">
    <text evidence="7">The sequence shown here is derived from an EMBL/GenBank/DDBJ whole genome shotgun (WGS) entry which is preliminary data.</text>
</comment>
<evidence type="ECO:0000256" key="1">
    <source>
        <dbReference type="ARBA" id="ARBA00022574"/>
    </source>
</evidence>
<evidence type="ECO:0000256" key="3">
    <source>
        <dbReference type="ARBA" id="ARBA00038452"/>
    </source>
</evidence>
<dbReference type="InterPro" id="IPR036322">
    <property type="entry name" value="WD40_repeat_dom_sf"/>
</dbReference>
<dbReference type="SUPFAM" id="SSF50978">
    <property type="entry name" value="WD40 repeat-like"/>
    <property type="match status" value="1"/>
</dbReference>
<dbReference type="Pfam" id="PF00400">
    <property type="entry name" value="WD40"/>
    <property type="match status" value="2"/>
</dbReference>
<feature type="repeat" description="WD" evidence="4">
    <location>
        <begin position="244"/>
        <end position="286"/>
    </location>
</feature>
<feature type="compositionally biased region" description="Polar residues" evidence="5">
    <location>
        <begin position="538"/>
        <end position="549"/>
    </location>
</feature>